<name>A0ACB8SWR0_9AGAM</name>
<dbReference type="EMBL" id="MU277218">
    <property type="protein sequence ID" value="KAI0060597.1"/>
    <property type="molecule type" value="Genomic_DNA"/>
</dbReference>
<reference evidence="1" key="2">
    <citation type="journal article" date="2022" name="New Phytol.">
        <title>Evolutionary transition to the ectomycorrhizal habit in the genomes of a hyperdiverse lineage of mushroom-forming fungi.</title>
        <authorList>
            <person name="Looney B."/>
            <person name="Miyauchi S."/>
            <person name="Morin E."/>
            <person name="Drula E."/>
            <person name="Courty P.E."/>
            <person name="Kohler A."/>
            <person name="Kuo A."/>
            <person name="LaButti K."/>
            <person name="Pangilinan J."/>
            <person name="Lipzen A."/>
            <person name="Riley R."/>
            <person name="Andreopoulos W."/>
            <person name="He G."/>
            <person name="Johnson J."/>
            <person name="Nolan M."/>
            <person name="Tritt A."/>
            <person name="Barry K.W."/>
            <person name="Grigoriev I.V."/>
            <person name="Nagy L.G."/>
            <person name="Hibbett D."/>
            <person name="Henrissat B."/>
            <person name="Matheny P.B."/>
            <person name="Labbe J."/>
            <person name="Martin F.M."/>
        </authorList>
    </citation>
    <scope>NUCLEOTIDE SEQUENCE</scope>
    <source>
        <strain evidence="1">HHB10654</strain>
    </source>
</reference>
<organism evidence="1 2">
    <name type="scientific">Artomyces pyxidatus</name>
    <dbReference type="NCBI Taxonomy" id="48021"/>
    <lineage>
        <taxon>Eukaryota</taxon>
        <taxon>Fungi</taxon>
        <taxon>Dikarya</taxon>
        <taxon>Basidiomycota</taxon>
        <taxon>Agaricomycotina</taxon>
        <taxon>Agaricomycetes</taxon>
        <taxon>Russulales</taxon>
        <taxon>Auriscalpiaceae</taxon>
        <taxon>Artomyces</taxon>
    </lineage>
</organism>
<sequence>MHSPIPSIHRLPTELLIQMFRHVRSIEDYPGWTTVSRVCRHWRTVLSACPEHWRRVPLPSADLTRLSLAFAIRLSIRTEDFHAHRISAHAMRLALAEMARVSELHIDCSQYALSAADRQALCVTSAPALESLHLSLRAQDGPLPKTLFCGQAPRLRDLRIQGSGLQWVACSSLLEGSPRLSALSLVSTPSSPRIWSSAADMFHALRSFPELSCLELSGVLPRVPYPRAEERLCAESASRRLRRLSVRDDFSVLAPVMGYWQVDDSVDLELDCKQMPIAYDPDDPDACDESVSFALASMLMSVSHAPDDPDWPASFKSLQVRETLEASEVRLFDASMDASDEPLSGSVTIRLQWPHAVSHWASSRVCVPRVLGLLPVEGVRSICADYEQRDWGTYMWRHLSRMQQVQMARLVGHGAPTDFARALGGKLCPKLRIVHVENSVTTAGSFPRPAVVYTTLAKALRDRCRRDAKHSHNTRLTIRDSSGVVDHMQIFNTGHVDWDRRSSSQQVYDAQ</sequence>
<dbReference type="Proteomes" id="UP000814140">
    <property type="component" value="Unassembled WGS sequence"/>
</dbReference>
<proteinExistence type="predicted"/>
<accession>A0ACB8SWR0</accession>
<evidence type="ECO:0000313" key="1">
    <source>
        <dbReference type="EMBL" id="KAI0060597.1"/>
    </source>
</evidence>
<keyword evidence="2" id="KW-1185">Reference proteome</keyword>
<reference evidence="1" key="1">
    <citation type="submission" date="2021-03" db="EMBL/GenBank/DDBJ databases">
        <authorList>
            <consortium name="DOE Joint Genome Institute"/>
            <person name="Ahrendt S."/>
            <person name="Looney B.P."/>
            <person name="Miyauchi S."/>
            <person name="Morin E."/>
            <person name="Drula E."/>
            <person name="Courty P.E."/>
            <person name="Chicoki N."/>
            <person name="Fauchery L."/>
            <person name="Kohler A."/>
            <person name="Kuo A."/>
            <person name="Labutti K."/>
            <person name="Pangilinan J."/>
            <person name="Lipzen A."/>
            <person name="Riley R."/>
            <person name="Andreopoulos W."/>
            <person name="He G."/>
            <person name="Johnson J."/>
            <person name="Barry K.W."/>
            <person name="Grigoriev I.V."/>
            <person name="Nagy L."/>
            <person name="Hibbett D."/>
            <person name="Henrissat B."/>
            <person name="Matheny P.B."/>
            <person name="Labbe J."/>
            <person name="Martin F."/>
        </authorList>
    </citation>
    <scope>NUCLEOTIDE SEQUENCE</scope>
    <source>
        <strain evidence="1">HHB10654</strain>
    </source>
</reference>
<protein>
    <submittedName>
        <fullName evidence="1">Uncharacterized protein</fullName>
    </submittedName>
</protein>
<comment type="caution">
    <text evidence="1">The sequence shown here is derived from an EMBL/GenBank/DDBJ whole genome shotgun (WGS) entry which is preliminary data.</text>
</comment>
<evidence type="ECO:0000313" key="2">
    <source>
        <dbReference type="Proteomes" id="UP000814140"/>
    </source>
</evidence>
<gene>
    <name evidence="1" type="ORF">BV25DRAFT_1827783</name>
</gene>